<dbReference type="GO" id="GO:0009279">
    <property type="term" value="C:cell outer membrane"/>
    <property type="evidence" value="ECO:0007669"/>
    <property type="project" value="UniProtKB-SubCell"/>
</dbReference>
<evidence type="ECO:0000256" key="7">
    <source>
        <dbReference type="ARBA" id="ARBA00022927"/>
    </source>
</evidence>
<dbReference type="Gene3D" id="2.50.20.10">
    <property type="entry name" value="Lipoprotein localisation LolA/LolB/LppX"/>
    <property type="match status" value="1"/>
</dbReference>
<keyword evidence="12 13" id="KW-0449">Lipoprotein</keyword>
<keyword evidence="5" id="KW-0813">Transport</keyword>
<keyword evidence="7" id="KW-0653">Protein transport</keyword>
<evidence type="ECO:0000256" key="4">
    <source>
        <dbReference type="ARBA" id="ARBA00016202"/>
    </source>
</evidence>
<keyword evidence="14" id="KW-1185">Reference proteome</keyword>
<organism evidence="13 14">
    <name type="scientific">Pseudidiomarina taiwanensis</name>
    <dbReference type="NCBI Taxonomy" id="337250"/>
    <lineage>
        <taxon>Bacteria</taxon>
        <taxon>Pseudomonadati</taxon>
        <taxon>Pseudomonadota</taxon>
        <taxon>Gammaproteobacteria</taxon>
        <taxon>Alteromonadales</taxon>
        <taxon>Idiomarinaceae</taxon>
        <taxon>Pseudidiomarina</taxon>
    </lineage>
</organism>
<sequence length="224" mass="25403">MRTIVIAGLALFLVGCAVRPSTESIVAIDNNGGSITVDADTLAAIESQQQLLSGLTQWRMRGQIAVFNLVEDERQAVYLDWQSSPEQLEVRFTHPLQGTLARIIETPNFAELIDEDGNSYQAADASTLLAQYLNVNVPFSLFNDLLLGRRLTGMREQSYLISSHQAQTYGLLHRYTMRANGAEWDGLLRRYEWQGERVFLPQQLELSSQAWRIKLRVTDWDLRS</sequence>
<evidence type="ECO:0000256" key="8">
    <source>
        <dbReference type="ARBA" id="ARBA00023136"/>
    </source>
</evidence>
<dbReference type="RefSeq" id="WP_126825860.1">
    <property type="nucleotide sequence ID" value="NZ_PIQG01000001.1"/>
</dbReference>
<dbReference type="CDD" id="cd16326">
    <property type="entry name" value="LolB"/>
    <property type="match status" value="1"/>
</dbReference>
<proteinExistence type="inferred from homology"/>
<dbReference type="NCBIfam" id="TIGR00548">
    <property type="entry name" value="lolB"/>
    <property type="match status" value="1"/>
</dbReference>
<evidence type="ECO:0000256" key="10">
    <source>
        <dbReference type="ARBA" id="ARBA00023186"/>
    </source>
</evidence>
<reference evidence="13 14" key="1">
    <citation type="journal article" date="2011" name="Front. Microbiol.">
        <title>Genomic signatures of strain selection and enhancement in Bacillus atrophaeus var. globigii, a historical biowarfare simulant.</title>
        <authorList>
            <person name="Gibbons H.S."/>
            <person name="Broomall S.M."/>
            <person name="McNew L.A."/>
            <person name="Daligault H."/>
            <person name="Chapman C."/>
            <person name="Bruce D."/>
            <person name="Karavis M."/>
            <person name="Krepps M."/>
            <person name="McGregor P.A."/>
            <person name="Hong C."/>
            <person name="Park K.H."/>
            <person name="Akmal A."/>
            <person name="Feldman A."/>
            <person name="Lin J.S."/>
            <person name="Chang W.E."/>
            <person name="Higgs B.W."/>
            <person name="Demirev P."/>
            <person name="Lindquist J."/>
            <person name="Liem A."/>
            <person name="Fochler E."/>
            <person name="Read T.D."/>
            <person name="Tapia R."/>
            <person name="Johnson S."/>
            <person name="Bishop-Lilly K.A."/>
            <person name="Detter C."/>
            <person name="Han C."/>
            <person name="Sozhamannan S."/>
            <person name="Rosenzweig C.N."/>
            <person name="Skowronski E.W."/>
        </authorList>
    </citation>
    <scope>NUCLEOTIDE SEQUENCE [LARGE SCALE GENOMIC DNA]</scope>
    <source>
        <strain evidence="13 14">PIT1</strain>
    </source>
</reference>
<dbReference type="InterPro" id="IPR004565">
    <property type="entry name" value="OM_lipoprot_LolB"/>
</dbReference>
<comment type="caution">
    <text evidence="13">The sequence shown here is derived from an EMBL/GenBank/DDBJ whole genome shotgun (WGS) entry which is preliminary data.</text>
</comment>
<protein>
    <recommendedName>
        <fullName evidence="4">Outer-membrane lipoprotein LolB</fullName>
    </recommendedName>
</protein>
<evidence type="ECO:0000256" key="9">
    <source>
        <dbReference type="ARBA" id="ARBA00023139"/>
    </source>
</evidence>
<dbReference type="OrthoDB" id="6237392at2"/>
<name>A0A432ZNZ6_9GAMM</name>
<evidence type="ECO:0000256" key="11">
    <source>
        <dbReference type="ARBA" id="ARBA00023237"/>
    </source>
</evidence>
<keyword evidence="11" id="KW-0998">Cell outer membrane</keyword>
<dbReference type="PROSITE" id="PS51257">
    <property type="entry name" value="PROKAR_LIPOPROTEIN"/>
    <property type="match status" value="1"/>
</dbReference>
<comment type="subcellular location">
    <subcellularLocation>
        <location evidence="1">Cell outer membrane</location>
        <topology evidence="1">Lipid-anchor</topology>
    </subcellularLocation>
</comment>
<comment type="subunit">
    <text evidence="3">Monomer.</text>
</comment>
<evidence type="ECO:0000256" key="3">
    <source>
        <dbReference type="ARBA" id="ARBA00011245"/>
    </source>
</evidence>
<gene>
    <name evidence="13" type="primary">lolB</name>
    <name evidence="13" type="ORF">CWI83_03755</name>
</gene>
<accession>A0A432ZNZ6</accession>
<keyword evidence="6" id="KW-0732">Signal</keyword>
<dbReference type="GO" id="GO:0015031">
    <property type="term" value="P:protein transport"/>
    <property type="evidence" value="ECO:0007669"/>
    <property type="project" value="UniProtKB-KW"/>
</dbReference>
<dbReference type="EMBL" id="PIQG01000001">
    <property type="protein sequence ID" value="RUO79620.1"/>
    <property type="molecule type" value="Genomic_DNA"/>
</dbReference>
<dbReference type="Proteomes" id="UP000288279">
    <property type="component" value="Unassembled WGS sequence"/>
</dbReference>
<keyword evidence="10" id="KW-0143">Chaperone</keyword>
<keyword evidence="9" id="KW-0564">Palmitate</keyword>
<evidence type="ECO:0000256" key="2">
    <source>
        <dbReference type="ARBA" id="ARBA00009696"/>
    </source>
</evidence>
<evidence type="ECO:0000256" key="5">
    <source>
        <dbReference type="ARBA" id="ARBA00022448"/>
    </source>
</evidence>
<evidence type="ECO:0000256" key="1">
    <source>
        <dbReference type="ARBA" id="ARBA00004459"/>
    </source>
</evidence>
<evidence type="ECO:0000256" key="6">
    <source>
        <dbReference type="ARBA" id="ARBA00022729"/>
    </source>
</evidence>
<evidence type="ECO:0000313" key="13">
    <source>
        <dbReference type="EMBL" id="RUO79620.1"/>
    </source>
</evidence>
<evidence type="ECO:0000256" key="12">
    <source>
        <dbReference type="ARBA" id="ARBA00023288"/>
    </source>
</evidence>
<dbReference type="SUPFAM" id="SSF89392">
    <property type="entry name" value="Prokaryotic lipoproteins and lipoprotein localization factors"/>
    <property type="match status" value="1"/>
</dbReference>
<dbReference type="Pfam" id="PF03550">
    <property type="entry name" value="LolB"/>
    <property type="match status" value="1"/>
</dbReference>
<keyword evidence="8" id="KW-0472">Membrane</keyword>
<dbReference type="InterPro" id="IPR029046">
    <property type="entry name" value="LolA/LolB/LppX"/>
</dbReference>
<evidence type="ECO:0000313" key="14">
    <source>
        <dbReference type="Proteomes" id="UP000288279"/>
    </source>
</evidence>
<comment type="similarity">
    <text evidence="2">Belongs to the LolB family.</text>
</comment>
<dbReference type="AlphaFoldDB" id="A0A432ZNZ6"/>